<evidence type="ECO:0000259" key="12">
    <source>
        <dbReference type="Pfam" id="PF02878"/>
    </source>
</evidence>
<organism evidence="15 16">
    <name type="scientific">Xylanibacillus composti</name>
    <dbReference type="NCBI Taxonomy" id="1572762"/>
    <lineage>
        <taxon>Bacteria</taxon>
        <taxon>Bacillati</taxon>
        <taxon>Bacillota</taxon>
        <taxon>Bacilli</taxon>
        <taxon>Bacillales</taxon>
        <taxon>Paenibacillaceae</taxon>
        <taxon>Xylanibacillus</taxon>
    </lineage>
</organism>
<feature type="domain" description="Alpha-D-phosphohexomutase alpha/beta/alpha" evidence="12">
    <location>
        <begin position="50"/>
        <end position="186"/>
    </location>
</feature>
<comment type="caution">
    <text evidence="15">The sequence shown here is derived from an EMBL/GenBank/DDBJ whole genome shotgun (WGS) entry which is preliminary data.</text>
</comment>
<evidence type="ECO:0000259" key="14">
    <source>
        <dbReference type="Pfam" id="PF02880"/>
    </source>
</evidence>
<dbReference type="InterPro" id="IPR016055">
    <property type="entry name" value="A-D-PHexomutase_a/b/a-I/II/III"/>
</dbReference>
<dbReference type="PROSITE" id="PS00710">
    <property type="entry name" value="PGM_PMM"/>
    <property type="match status" value="1"/>
</dbReference>
<name>A0A8J4H147_9BACL</name>
<evidence type="ECO:0000256" key="7">
    <source>
        <dbReference type="ARBA" id="ARBA00022723"/>
    </source>
</evidence>
<evidence type="ECO:0000256" key="2">
    <source>
        <dbReference type="ARBA" id="ARBA00001946"/>
    </source>
</evidence>
<accession>A0A8J4H147</accession>
<dbReference type="GO" id="GO:0008973">
    <property type="term" value="F:phosphopentomutase activity"/>
    <property type="evidence" value="ECO:0007669"/>
    <property type="project" value="TreeGrafter"/>
</dbReference>
<dbReference type="PANTHER" id="PTHR45745">
    <property type="entry name" value="PHOSPHOMANNOMUTASE 45A"/>
    <property type="match status" value="1"/>
</dbReference>
<gene>
    <name evidence="15" type="ORF">XYCOK13_03200</name>
</gene>
<evidence type="ECO:0000256" key="3">
    <source>
        <dbReference type="ARBA" id="ARBA00010231"/>
    </source>
</evidence>
<dbReference type="GO" id="GO:0006006">
    <property type="term" value="P:glucose metabolic process"/>
    <property type="evidence" value="ECO:0007669"/>
    <property type="project" value="UniProtKB-KW"/>
</dbReference>
<keyword evidence="8 10" id="KW-0460">Magnesium</keyword>
<comment type="catalytic activity">
    <reaction evidence="1">
        <text>alpha-D-glucose 1-phosphate = alpha-D-glucose 6-phosphate</text>
        <dbReference type="Rhea" id="RHEA:23536"/>
        <dbReference type="ChEBI" id="CHEBI:58225"/>
        <dbReference type="ChEBI" id="CHEBI:58601"/>
        <dbReference type="EC" id="5.4.2.2"/>
    </reaction>
</comment>
<dbReference type="EC" id="5.4.2.2" evidence="4"/>
<dbReference type="EMBL" id="BOVK01000005">
    <property type="protein sequence ID" value="GIQ67496.1"/>
    <property type="molecule type" value="Genomic_DNA"/>
</dbReference>
<dbReference type="Proteomes" id="UP000677918">
    <property type="component" value="Unassembled WGS sequence"/>
</dbReference>
<evidence type="ECO:0000256" key="8">
    <source>
        <dbReference type="ARBA" id="ARBA00022842"/>
    </source>
</evidence>
<dbReference type="InterPro" id="IPR036900">
    <property type="entry name" value="A-D-PHexomutase_C_sf"/>
</dbReference>
<keyword evidence="7 10" id="KW-0479">Metal-binding</keyword>
<dbReference type="GO" id="GO:0006166">
    <property type="term" value="P:purine ribonucleoside salvage"/>
    <property type="evidence" value="ECO:0007669"/>
    <property type="project" value="TreeGrafter"/>
</dbReference>
<comment type="cofactor">
    <cofactor evidence="2">
        <name>Mg(2+)</name>
        <dbReference type="ChEBI" id="CHEBI:18420"/>
    </cofactor>
</comment>
<feature type="domain" description="Alpha-D-phosphohexomutase C-terminal" evidence="11">
    <location>
        <begin position="526"/>
        <end position="557"/>
    </location>
</feature>
<dbReference type="SUPFAM" id="SSF55957">
    <property type="entry name" value="Phosphoglucomutase, C-terminal domain"/>
    <property type="match status" value="1"/>
</dbReference>
<evidence type="ECO:0000259" key="13">
    <source>
        <dbReference type="Pfam" id="PF02879"/>
    </source>
</evidence>
<keyword evidence="6" id="KW-0597">Phosphoprotein</keyword>
<dbReference type="CDD" id="cd05799">
    <property type="entry name" value="PGM2"/>
    <property type="match status" value="1"/>
</dbReference>
<reference evidence="15" key="1">
    <citation type="submission" date="2021-04" db="EMBL/GenBank/DDBJ databases">
        <title>Draft genome sequence of Xylanibacillus composti strain K13.</title>
        <authorList>
            <person name="Uke A."/>
            <person name="Chhe C."/>
            <person name="Baramee S."/>
            <person name="Kosugi A."/>
        </authorList>
    </citation>
    <scope>NUCLEOTIDE SEQUENCE</scope>
    <source>
        <strain evidence="15">K13</strain>
    </source>
</reference>
<evidence type="ECO:0000259" key="11">
    <source>
        <dbReference type="Pfam" id="PF00408"/>
    </source>
</evidence>
<proteinExistence type="inferred from homology"/>
<evidence type="ECO:0000256" key="1">
    <source>
        <dbReference type="ARBA" id="ARBA00000443"/>
    </source>
</evidence>
<dbReference type="Pfam" id="PF00408">
    <property type="entry name" value="PGM_PMM_IV"/>
    <property type="match status" value="1"/>
</dbReference>
<dbReference type="RefSeq" id="WP_213410096.1">
    <property type="nucleotide sequence ID" value="NZ_BOVK01000005.1"/>
</dbReference>
<dbReference type="Pfam" id="PF02879">
    <property type="entry name" value="PGM_PMM_II"/>
    <property type="match status" value="1"/>
</dbReference>
<dbReference type="InterPro" id="IPR005846">
    <property type="entry name" value="A-D-PHexomutase_a/b/a-III"/>
</dbReference>
<feature type="domain" description="Alpha-D-phosphohexomutase alpha/beta/alpha" evidence="13">
    <location>
        <begin position="217"/>
        <end position="327"/>
    </location>
</feature>
<evidence type="ECO:0000256" key="6">
    <source>
        <dbReference type="ARBA" id="ARBA00022553"/>
    </source>
</evidence>
<dbReference type="InterPro" id="IPR005845">
    <property type="entry name" value="A-D-PHexomutase_a/b/a-II"/>
</dbReference>
<dbReference type="InterPro" id="IPR005844">
    <property type="entry name" value="A-D-PHexomutase_a/b/a-I"/>
</dbReference>
<dbReference type="PANTHER" id="PTHR45745:SF1">
    <property type="entry name" value="PHOSPHOGLUCOMUTASE 2B-RELATED"/>
    <property type="match status" value="1"/>
</dbReference>
<evidence type="ECO:0000256" key="9">
    <source>
        <dbReference type="ARBA" id="ARBA00023235"/>
    </source>
</evidence>
<dbReference type="Gene3D" id="3.30.310.50">
    <property type="entry name" value="Alpha-D-phosphohexomutase, C-terminal domain"/>
    <property type="match status" value="1"/>
</dbReference>
<dbReference type="GO" id="GO:0000287">
    <property type="term" value="F:magnesium ion binding"/>
    <property type="evidence" value="ECO:0007669"/>
    <property type="project" value="InterPro"/>
</dbReference>
<dbReference type="AlphaFoldDB" id="A0A8J4H147"/>
<dbReference type="Pfam" id="PF02880">
    <property type="entry name" value="PGM_PMM_III"/>
    <property type="match status" value="1"/>
</dbReference>
<dbReference type="InterPro" id="IPR016066">
    <property type="entry name" value="A-D-PHexomutase_CS"/>
</dbReference>
<keyword evidence="5" id="KW-0119">Carbohydrate metabolism</keyword>
<evidence type="ECO:0000313" key="15">
    <source>
        <dbReference type="EMBL" id="GIQ67496.1"/>
    </source>
</evidence>
<comment type="similarity">
    <text evidence="3 10">Belongs to the phosphohexose mutase family.</text>
</comment>
<dbReference type="GO" id="GO:0004614">
    <property type="term" value="F:phosphoglucomutase activity"/>
    <property type="evidence" value="ECO:0007669"/>
    <property type="project" value="UniProtKB-EC"/>
</dbReference>
<keyword evidence="16" id="KW-1185">Reference proteome</keyword>
<sequence>MQASYEATSAIARGRYERWMRFDLMEPWKHELQQVKDPKEMEDRFYRHLEYGTGGLRGEIGAGINRINTYTIRRAAMGLALYLRRKGLAYMKKGVVISYDNRMFSAHFAEETALVLARGGIPVYLFDRMRPTPMLSFAVRELKAAAGVAVTASHNPAEYNGLKIFGENGGQITPKIAAALMRSMERVNDELLVEAMRLQQAMRKGYLTYIGDDLEESYYRRLEELVLDAESARRMGEVLSVVYTPLHGCGGIPVREALGRAGFTHVYKVEAQEKPDPYFPTVDAPNPEEEEAMSLATDTAKQVHADLILGTDPDVDRTGVAVRTHNGSYLQLSGNQLGALLLDYVLMQRHRHNSLPENGAWIKSIVTSDLGRRIADEYGVETVETLIGFKYIAEKIADFEQQGTRTFLFGCEESHGYLAGDFVRDRDGIQTCQLVCEMAAYHKSLGRTLDEVLEQLYARHGYHRESQFSYVWKGREGASRMKRIMRQLRKQPVPDWRHNGAAKVYDYLSSTVTYADGRSEALHMLRADVMKYVLQDGSWVAVRPSGTEPKLKVYFGVSGKTRESCERKHQSLCQQVELWLEQVFEEAKHQRKRRKNQR</sequence>
<keyword evidence="9" id="KW-0413">Isomerase</keyword>
<dbReference type="InterPro" id="IPR005843">
    <property type="entry name" value="A-D-PHexomutase_C"/>
</dbReference>
<evidence type="ECO:0000256" key="5">
    <source>
        <dbReference type="ARBA" id="ARBA00022526"/>
    </source>
</evidence>
<evidence type="ECO:0000313" key="16">
    <source>
        <dbReference type="Proteomes" id="UP000677918"/>
    </source>
</evidence>
<evidence type="ECO:0000256" key="10">
    <source>
        <dbReference type="RuleBase" id="RU004326"/>
    </source>
</evidence>
<dbReference type="Pfam" id="PF02878">
    <property type="entry name" value="PGM_PMM_I"/>
    <property type="match status" value="1"/>
</dbReference>
<dbReference type="SUPFAM" id="SSF53738">
    <property type="entry name" value="Phosphoglucomutase, first 3 domains"/>
    <property type="match status" value="3"/>
</dbReference>
<protein>
    <recommendedName>
        <fullName evidence="4">phosphoglucomutase (alpha-D-glucose-1,6-bisphosphate-dependent)</fullName>
        <ecNumber evidence="4">5.4.2.2</ecNumber>
    </recommendedName>
</protein>
<dbReference type="Gene3D" id="3.40.120.10">
    <property type="entry name" value="Alpha-D-Glucose-1,6-Bisphosphate, subunit A, domain 3"/>
    <property type="match status" value="3"/>
</dbReference>
<evidence type="ECO:0000256" key="4">
    <source>
        <dbReference type="ARBA" id="ARBA00012728"/>
    </source>
</evidence>
<feature type="domain" description="Alpha-D-phosphohexomutase alpha/beta/alpha" evidence="14">
    <location>
        <begin position="334"/>
        <end position="458"/>
    </location>
</feature>
<keyword evidence="5" id="KW-0313">Glucose metabolism</keyword>